<name>A0ACC0WF61_9STRA</name>
<dbReference type="Proteomes" id="UP001163321">
    <property type="component" value="Chromosome 13"/>
</dbReference>
<gene>
    <name evidence="1" type="ORF">PsorP6_012419</name>
</gene>
<evidence type="ECO:0000313" key="1">
    <source>
        <dbReference type="EMBL" id="KAI9917222.1"/>
    </source>
</evidence>
<organism evidence="1 2">
    <name type="scientific">Peronosclerospora sorghi</name>
    <dbReference type="NCBI Taxonomy" id="230839"/>
    <lineage>
        <taxon>Eukaryota</taxon>
        <taxon>Sar</taxon>
        <taxon>Stramenopiles</taxon>
        <taxon>Oomycota</taxon>
        <taxon>Peronosporomycetes</taxon>
        <taxon>Peronosporales</taxon>
        <taxon>Peronosporaceae</taxon>
        <taxon>Peronosclerospora</taxon>
    </lineage>
</organism>
<comment type="caution">
    <text evidence="1">The sequence shown here is derived from an EMBL/GenBank/DDBJ whole genome shotgun (WGS) entry which is preliminary data.</text>
</comment>
<sequence>MLRPGTPVHEGEPQVSGSNEQAEASTAKNHSESQASAPEHDDAGFCSTVSFIVGDTDTEDLPETTSELVEWATRRLEEQAEEGSPTPFAEEELLGEPLGILVINAANAQEYSVQPDTPAEDPPTTPTEASIPETPAVLEQTSVPKTGAKKRRAETPERRRQRYVDEWRLEMEEKRFELDRLRLESETQRFMLEAEEKKRKERQAFILQLIASGKSKEEAEALLVLL</sequence>
<dbReference type="EMBL" id="CM047592">
    <property type="protein sequence ID" value="KAI9917222.1"/>
    <property type="molecule type" value="Genomic_DNA"/>
</dbReference>
<evidence type="ECO:0000313" key="2">
    <source>
        <dbReference type="Proteomes" id="UP001163321"/>
    </source>
</evidence>
<protein>
    <submittedName>
        <fullName evidence="1">Uncharacterized protein</fullName>
    </submittedName>
</protein>
<accession>A0ACC0WF61</accession>
<reference evidence="1 2" key="1">
    <citation type="journal article" date="2022" name="bioRxiv">
        <title>The genome of the oomycete Peronosclerospora sorghi, a cosmopolitan pathogen of maize and sorghum, is inflated with dispersed pseudogenes.</title>
        <authorList>
            <person name="Fletcher K."/>
            <person name="Martin F."/>
            <person name="Isakeit T."/>
            <person name="Cavanaugh K."/>
            <person name="Magill C."/>
            <person name="Michelmore R."/>
        </authorList>
    </citation>
    <scope>NUCLEOTIDE SEQUENCE [LARGE SCALE GENOMIC DNA]</scope>
    <source>
        <strain evidence="1">P6</strain>
    </source>
</reference>
<proteinExistence type="predicted"/>
<keyword evidence="2" id="KW-1185">Reference proteome</keyword>